<evidence type="ECO:0000256" key="1">
    <source>
        <dbReference type="SAM" id="MobiDB-lite"/>
    </source>
</evidence>
<accession>K0S177</accession>
<feature type="compositionally biased region" description="Polar residues" evidence="1">
    <location>
        <begin position="29"/>
        <end position="40"/>
    </location>
</feature>
<sequence length="125" mass="13082">MPGGTSPRRISRGGCPPWTCDVSGVRVPESSNSSRTTLPTYHTKDEGQAHSSVNLRAGDEPSQAGAGGAAKASRRASFQFLNRGLARRGGANRTRRHDTSIVGSRAAQNVPRQKPGAILCGDNAS</sequence>
<proteinExistence type="predicted"/>
<dbReference type="Proteomes" id="UP000266841">
    <property type="component" value="Unassembled WGS sequence"/>
</dbReference>
<keyword evidence="3" id="KW-1185">Reference proteome</keyword>
<dbReference type="AlphaFoldDB" id="K0S177"/>
<organism evidence="2 3">
    <name type="scientific">Thalassiosira oceanica</name>
    <name type="common">Marine diatom</name>
    <dbReference type="NCBI Taxonomy" id="159749"/>
    <lineage>
        <taxon>Eukaryota</taxon>
        <taxon>Sar</taxon>
        <taxon>Stramenopiles</taxon>
        <taxon>Ochrophyta</taxon>
        <taxon>Bacillariophyta</taxon>
        <taxon>Coscinodiscophyceae</taxon>
        <taxon>Thalassiosirophycidae</taxon>
        <taxon>Thalassiosirales</taxon>
        <taxon>Thalassiosiraceae</taxon>
        <taxon>Thalassiosira</taxon>
    </lineage>
</organism>
<feature type="region of interest" description="Disordered" evidence="1">
    <location>
        <begin position="1"/>
        <end position="74"/>
    </location>
</feature>
<feature type="region of interest" description="Disordered" evidence="1">
    <location>
        <begin position="105"/>
        <end position="125"/>
    </location>
</feature>
<protein>
    <submittedName>
        <fullName evidence="2">Uncharacterized protein</fullName>
    </submittedName>
</protein>
<gene>
    <name evidence="2" type="ORF">THAOC_21359</name>
</gene>
<name>K0S177_THAOC</name>
<evidence type="ECO:0000313" key="2">
    <source>
        <dbReference type="EMBL" id="EJK58509.1"/>
    </source>
</evidence>
<reference evidence="2 3" key="1">
    <citation type="journal article" date="2012" name="Genome Biol.">
        <title>Genome and low-iron response of an oceanic diatom adapted to chronic iron limitation.</title>
        <authorList>
            <person name="Lommer M."/>
            <person name="Specht M."/>
            <person name="Roy A.S."/>
            <person name="Kraemer L."/>
            <person name="Andreson R."/>
            <person name="Gutowska M.A."/>
            <person name="Wolf J."/>
            <person name="Bergner S.V."/>
            <person name="Schilhabel M.B."/>
            <person name="Klostermeier U.C."/>
            <person name="Beiko R.G."/>
            <person name="Rosenstiel P."/>
            <person name="Hippler M."/>
            <person name="Laroche J."/>
        </authorList>
    </citation>
    <scope>NUCLEOTIDE SEQUENCE [LARGE SCALE GENOMIC DNA]</scope>
    <source>
        <strain evidence="2 3">CCMP1005</strain>
    </source>
</reference>
<dbReference type="EMBL" id="AGNL01025015">
    <property type="protein sequence ID" value="EJK58509.1"/>
    <property type="molecule type" value="Genomic_DNA"/>
</dbReference>
<evidence type="ECO:0000313" key="3">
    <source>
        <dbReference type="Proteomes" id="UP000266841"/>
    </source>
</evidence>
<comment type="caution">
    <text evidence="2">The sequence shown here is derived from an EMBL/GenBank/DDBJ whole genome shotgun (WGS) entry which is preliminary data.</text>
</comment>